<dbReference type="InterPro" id="IPR028098">
    <property type="entry name" value="Glyco_trans_4-like_N"/>
</dbReference>
<dbReference type="InterPro" id="IPR050194">
    <property type="entry name" value="Glycosyltransferase_grp1"/>
</dbReference>
<dbReference type="CDD" id="cd03814">
    <property type="entry name" value="GT4-like"/>
    <property type="match status" value="1"/>
</dbReference>
<dbReference type="SUPFAM" id="SSF53756">
    <property type="entry name" value="UDP-Glycosyltransferase/glycogen phosphorylase"/>
    <property type="match status" value="1"/>
</dbReference>
<dbReference type="RefSeq" id="WP_257511946.1">
    <property type="nucleotide sequence ID" value="NZ_JANKHG010000017.1"/>
</dbReference>
<dbReference type="Pfam" id="PF13439">
    <property type="entry name" value="Glyco_transf_4"/>
    <property type="match status" value="1"/>
</dbReference>
<evidence type="ECO:0000259" key="1">
    <source>
        <dbReference type="Pfam" id="PF13439"/>
    </source>
</evidence>
<evidence type="ECO:0000313" key="3">
    <source>
        <dbReference type="Proteomes" id="UP001165267"/>
    </source>
</evidence>
<dbReference type="Gene3D" id="3.40.50.2000">
    <property type="entry name" value="Glycogen Phosphorylase B"/>
    <property type="match status" value="2"/>
</dbReference>
<keyword evidence="3" id="KW-1185">Reference proteome</keyword>
<name>A0ABT1XHI2_9BURK</name>
<sequence>MRILIATDAWAPQVNGVVQTLSQVVAQLSAQGHEVRVIHPGLFRTIPCPTYPEIRLALWPFSRLSQELDQFKPQAVHIVTEGPIGLAMRLIAHARKLPFTTAYHTQFPEYVKARSGIPIRFTAALLRWFHRPSRAVMVPTLSVINTLKSRGLSNCVLWQRGVDLKRFNPEQSAASKHLSYSPIDLPTDDVQQVELLRRLNACSIEKPVFLYAGRVAVEKNLEAFLGLELPGEKWIAGDGPARKALEKQFPEAKWFGMLNHAALSELYKRADVFVFPSLTDTFGLVLLEAMASGCPVAAFPVNGPLDVVANSGAGVLDWNLKTAAMAALQIERDVPLRHASTFTWESCAEQFHGYLAPIGLGSNASKKLQTSSKALSNRS</sequence>
<gene>
    <name evidence="2" type="ORF">NSP04_08695</name>
</gene>
<dbReference type="Pfam" id="PF13692">
    <property type="entry name" value="Glyco_trans_1_4"/>
    <property type="match status" value="1"/>
</dbReference>
<accession>A0ABT1XHI2</accession>
<dbReference type="PANTHER" id="PTHR45947:SF3">
    <property type="entry name" value="SULFOQUINOVOSYL TRANSFERASE SQD2"/>
    <property type="match status" value="1"/>
</dbReference>
<dbReference type="Proteomes" id="UP001165267">
    <property type="component" value="Unassembled WGS sequence"/>
</dbReference>
<dbReference type="PANTHER" id="PTHR45947">
    <property type="entry name" value="SULFOQUINOVOSYL TRANSFERASE SQD2"/>
    <property type="match status" value="1"/>
</dbReference>
<feature type="domain" description="Glycosyltransferase subfamily 4-like N-terminal" evidence="1">
    <location>
        <begin position="14"/>
        <end position="166"/>
    </location>
</feature>
<reference evidence="2" key="1">
    <citation type="submission" date="2022-07" db="EMBL/GenBank/DDBJ databases">
        <authorList>
            <person name="Xamxidin M."/>
        </authorList>
    </citation>
    <scope>NUCLEOTIDE SEQUENCE</scope>
    <source>
        <strain evidence="2">YS8-69</strain>
    </source>
</reference>
<organism evidence="2 3">
    <name type="scientific">Limnobacter parvus</name>
    <dbReference type="NCBI Taxonomy" id="2939690"/>
    <lineage>
        <taxon>Bacteria</taxon>
        <taxon>Pseudomonadati</taxon>
        <taxon>Pseudomonadota</taxon>
        <taxon>Betaproteobacteria</taxon>
        <taxon>Burkholderiales</taxon>
        <taxon>Burkholderiaceae</taxon>
        <taxon>Limnobacter</taxon>
    </lineage>
</organism>
<dbReference type="EMBL" id="JANKHG010000017">
    <property type="protein sequence ID" value="MCR2746727.1"/>
    <property type="molecule type" value="Genomic_DNA"/>
</dbReference>
<evidence type="ECO:0000313" key="2">
    <source>
        <dbReference type="EMBL" id="MCR2746727.1"/>
    </source>
</evidence>
<protein>
    <submittedName>
        <fullName evidence="2">Glycosyltransferase family 1 protein</fullName>
    </submittedName>
</protein>
<proteinExistence type="predicted"/>
<comment type="caution">
    <text evidence="2">The sequence shown here is derived from an EMBL/GenBank/DDBJ whole genome shotgun (WGS) entry which is preliminary data.</text>
</comment>